<keyword evidence="1" id="KW-0175">Coiled coil</keyword>
<dbReference type="OrthoDB" id="247330at2"/>
<evidence type="ECO:0000313" key="2">
    <source>
        <dbReference type="EMBL" id="TCZ61412.1"/>
    </source>
</evidence>
<proteinExistence type="predicted"/>
<dbReference type="Proteomes" id="UP000295023">
    <property type="component" value="Unassembled WGS sequence"/>
</dbReference>
<dbReference type="EMBL" id="SKBM01000010">
    <property type="protein sequence ID" value="TCZ61412.1"/>
    <property type="molecule type" value="Genomic_DNA"/>
</dbReference>
<organism evidence="2 3">
    <name type="scientific">Roseicella aquatilis</name>
    <dbReference type="NCBI Taxonomy" id="2527868"/>
    <lineage>
        <taxon>Bacteria</taxon>
        <taxon>Pseudomonadati</taxon>
        <taxon>Pseudomonadota</taxon>
        <taxon>Alphaproteobacteria</taxon>
        <taxon>Acetobacterales</taxon>
        <taxon>Roseomonadaceae</taxon>
        <taxon>Roseicella</taxon>
    </lineage>
</organism>
<evidence type="ECO:0000313" key="3">
    <source>
        <dbReference type="Proteomes" id="UP000295023"/>
    </source>
</evidence>
<evidence type="ECO:0000256" key="1">
    <source>
        <dbReference type="SAM" id="Coils"/>
    </source>
</evidence>
<sequence length="392" mass="43002">MTAQPLRYLDKALGALRDLGLPLPPPAVEATPITGLLSQLGDLDPDRVTLIARVLNQATVFNEVVREQIRAMEIAQRYETITDSFNSIRDDAKEMVNQLADGRISTREKLANMWMSATRGDISSRFQTIRDTYLSVSRDTKSNIDRERAILEAYRDFRGAMKQAEIMALELLKTAEGKLAVAKGAVEAAGAAVEAATTVEPAERARLEMARDEALRVLQAEEARYQICKDLADNLVVSYNTSEVIMARLVQTTSAKERVYAQSVSFFSTNEAVLTALSASFAGLHGLHESTQTLDAMKRGVNQSLEVLADIGGKVQEAALRAGYGPTVSAASVQKLVESVVNYQDRSREIIAEMREAATRNSEEIRRSVEDAKQRMTRLAQRGAALALPPQG</sequence>
<comment type="caution">
    <text evidence="2">The sequence shown here is derived from an EMBL/GenBank/DDBJ whole genome shotgun (WGS) entry which is preliminary data.</text>
</comment>
<gene>
    <name evidence="2" type="ORF">EXY23_11950</name>
</gene>
<protein>
    <submittedName>
        <fullName evidence="2">Cell surface protein</fullName>
    </submittedName>
</protein>
<accession>A0A4R4DNH6</accession>
<feature type="coiled-coil region" evidence="1">
    <location>
        <begin position="355"/>
        <end position="382"/>
    </location>
</feature>
<reference evidence="2 3" key="1">
    <citation type="submission" date="2019-03" db="EMBL/GenBank/DDBJ databases">
        <title>Paracraurococcus aquatilis NE82 genome sequence.</title>
        <authorList>
            <person name="Zhao Y."/>
            <person name="Du Z."/>
        </authorList>
    </citation>
    <scope>NUCLEOTIDE SEQUENCE [LARGE SCALE GENOMIC DNA]</scope>
    <source>
        <strain evidence="2 3">NE82</strain>
    </source>
</reference>
<name>A0A4R4DNH6_9PROT</name>
<keyword evidence="3" id="KW-1185">Reference proteome</keyword>
<dbReference type="AlphaFoldDB" id="A0A4R4DNH6"/>